<dbReference type="SUPFAM" id="SSF47781">
    <property type="entry name" value="RuvA domain 2-like"/>
    <property type="match status" value="3"/>
</dbReference>
<dbReference type="Gene3D" id="1.10.150.320">
    <property type="entry name" value="Photosystem II 12 kDa extrinsic protein"/>
    <property type="match status" value="1"/>
</dbReference>
<evidence type="ECO:0000256" key="1">
    <source>
        <dbReference type="SAM" id="Phobius"/>
    </source>
</evidence>
<keyword evidence="1" id="KW-0472">Membrane</keyword>
<gene>
    <name evidence="2" type="ORF">ACFSYC_09410</name>
</gene>
<dbReference type="Gene3D" id="1.10.150.280">
    <property type="entry name" value="AF1531-like domain"/>
    <property type="match status" value="1"/>
</dbReference>
<dbReference type="EMBL" id="JBHUON010000009">
    <property type="protein sequence ID" value="MFD2864904.1"/>
    <property type="molecule type" value="Genomic_DNA"/>
</dbReference>
<keyword evidence="2" id="KW-0238">DNA-binding</keyword>
<dbReference type="PANTHER" id="PTHR21180">
    <property type="entry name" value="ENDONUCLEASE/EXONUCLEASE/PHOSPHATASE FAMILY DOMAIN-CONTAINING PROTEIN 1"/>
    <property type="match status" value="1"/>
</dbReference>
<dbReference type="InterPro" id="IPR010994">
    <property type="entry name" value="RuvA_2-like"/>
</dbReference>
<keyword evidence="3" id="KW-1185">Reference proteome</keyword>
<reference evidence="3" key="1">
    <citation type="journal article" date="2019" name="Int. J. Syst. Evol. Microbiol.">
        <title>The Global Catalogue of Microorganisms (GCM) 10K type strain sequencing project: providing services to taxonomists for standard genome sequencing and annotation.</title>
        <authorList>
            <consortium name="The Broad Institute Genomics Platform"/>
            <consortium name="The Broad Institute Genome Sequencing Center for Infectious Disease"/>
            <person name="Wu L."/>
            <person name="Ma J."/>
        </authorList>
    </citation>
    <scope>NUCLEOTIDE SEQUENCE [LARGE SCALE GENOMIC DNA]</scope>
    <source>
        <strain evidence="3">KCTC 52232</strain>
    </source>
</reference>
<accession>A0ABW5XPD5</accession>
<dbReference type="Pfam" id="PF12836">
    <property type="entry name" value="HHH_3"/>
    <property type="match status" value="2"/>
</dbReference>
<sequence>MKSQLKNYLSVTKTQWNGLVVFLILVAAILGAPYVYEYYNPPKAVDFKDFETDIALLKQVTGDDINDVSSTTAKAKPFAFNPNNLPADQWRQLGLSDKQIATIKNYEAKGGHFYRKQDVQKMYSITAEDYKRLESYINIPGETDAPSNKLIAGETVELNNADSAKLTRIPGVGPAFAARIVAYRKRLGGFLSKEQLKDVYGIDAEKYAGMAGQVRVNPARISKININEVDFEGLRKFPYLTNKQTNAIIQYRLQHGNYSSIADLQNIAILDDTILRKIEPYINFK</sequence>
<organism evidence="2 3">
    <name type="scientific">Mucilaginibacter antarcticus</name>
    <dbReference type="NCBI Taxonomy" id="1855725"/>
    <lineage>
        <taxon>Bacteria</taxon>
        <taxon>Pseudomonadati</taxon>
        <taxon>Bacteroidota</taxon>
        <taxon>Sphingobacteriia</taxon>
        <taxon>Sphingobacteriales</taxon>
        <taxon>Sphingobacteriaceae</taxon>
        <taxon>Mucilaginibacter</taxon>
    </lineage>
</organism>
<dbReference type="PANTHER" id="PTHR21180:SF32">
    <property type="entry name" value="ENDONUCLEASE_EXONUCLEASE_PHOSPHATASE FAMILY DOMAIN-CONTAINING PROTEIN 1"/>
    <property type="match status" value="1"/>
</dbReference>
<feature type="transmembrane region" description="Helical" evidence="1">
    <location>
        <begin position="16"/>
        <end position="36"/>
    </location>
</feature>
<dbReference type="InterPro" id="IPR051675">
    <property type="entry name" value="Endo/Exo/Phosphatase_dom_1"/>
</dbReference>
<evidence type="ECO:0000313" key="3">
    <source>
        <dbReference type="Proteomes" id="UP001597601"/>
    </source>
</evidence>
<evidence type="ECO:0000313" key="2">
    <source>
        <dbReference type="EMBL" id="MFD2864904.1"/>
    </source>
</evidence>
<proteinExistence type="predicted"/>
<dbReference type="GO" id="GO:0003677">
    <property type="term" value="F:DNA binding"/>
    <property type="evidence" value="ECO:0007669"/>
    <property type="project" value="UniProtKB-KW"/>
</dbReference>
<keyword evidence="1" id="KW-1133">Transmembrane helix</keyword>
<name>A0ABW5XPD5_9SPHI</name>
<keyword evidence="1" id="KW-0812">Transmembrane</keyword>
<dbReference type="RefSeq" id="WP_377126238.1">
    <property type="nucleotide sequence ID" value="NZ_JBHUHN010000001.1"/>
</dbReference>
<protein>
    <submittedName>
        <fullName evidence="2">ComEA family DNA-binding protein</fullName>
    </submittedName>
</protein>
<dbReference type="Proteomes" id="UP001597601">
    <property type="component" value="Unassembled WGS sequence"/>
</dbReference>
<comment type="caution">
    <text evidence="2">The sequence shown here is derived from an EMBL/GenBank/DDBJ whole genome shotgun (WGS) entry which is preliminary data.</text>
</comment>